<dbReference type="PROSITE" id="PS51257">
    <property type="entry name" value="PROKAR_LIPOPROTEIN"/>
    <property type="match status" value="1"/>
</dbReference>
<feature type="signal peptide" evidence="1">
    <location>
        <begin position="1"/>
        <end position="19"/>
    </location>
</feature>
<keyword evidence="1" id="KW-0732">Signal</keyword>
<dbReference type="Proteomes" id="UP001385809">
    <property type="component" value="Unassembled WGS sequence"/>
</dbReference>
<dbReference type="RefSeq" id="WP_337693492.1">
    <property type="nucleotide sequence ID" value="NZ_JBBEGN010000001.1"/>
</dbReference>
<accession>A0ABU8MHV7</accession>
<protein>
    <submittedName>
        <fullName evidence="2">Transporter substrate-binding domain-containing protein</fullName>
    </submittedName>
</protein>
<name>A0ABU8MHV7_9PSEU</name>
<dbReference type="Gene3D" id="3.40.190.10">
    <property type="entry name" value="Periplasmic binding protein-like II"/>
    <property type="match status" value="2"/>
</dbReference>
<dbReference type="SUPFAM" id="SSF53850">
    <property type="entry name" value="Periplasmic binding protein-like II"/>
    <property type="match status" value="1"/>
</dbReference>
<gene>
    <name evidence="2" type="ORF">WCD74_03835</name>
</gene>
<evidence type="ECO:0000313" key="2">
    <source>
        <dbReference type="EMBL" id="MEJ2866881.1"/>
    </source>
</evidence>
<dbReference type="PANTHER" id="PTHR30024">
    <property type="entry name" value="ALIPHATIC SULFONATES-BINDING PROTEIN-RELATED"/>
    <property type="match status" value="1"/>
</dbReference>
<feature type="chain" id="PRO_5045176851" evidence="1">
    <location>
        <begin position="20"/>
        <end position="327"/>
    </location>
</feature>
<keyword evidence="3" id="KW-1185">Reference proteome</keyword>
<reference evidence="2 3" key="1">
    <citation type="submission" date="2024-03" db="EMBL/GenBank/DDBJ databases">
        <title>Actinomycetospora sp. OC33-EN08, a novel actinomycete isolated from wild orchid (Aerides multiflora).</title>
        <authorList>
            <person name="Suriyachadkun C."/>
        </authorList>
    </citation>
    <scope>NUCLEOTIDE SEQUENCE [LARGE SCALE GENOMIC DNA]</scope>
    <source>
        <strain evidence="2 3">OC33-EN08</strain>
    </source>
</reference>
<sequence length="327" mass="33359">MTRLLRRLALPVLLLLALAACGSGGDGGGGGQGGDATLRVGIIVTGSQQGYGIDSWAYDQGVLQRHLRDAGIADVQFSSFPNGPNLNQALKGGALDLGVLGDTPAVSGRAADLPTQLSGVSQRGQDAWLIGGPGVTNLDALRGKTVATQQGSYMHRYLVGLLDEAGLASSVKITFLLTNAAQQALDKGDIAAYAAPVPVAPLLASKGYAVIDRASTHPGLPGNSYVTIASDAAAKYPQLAQAWNAGIAEASASVARDPSAYHAFAARISGLPLPVIQQSYPAALFGNPAVTPTDVDTARATLDFLVAQQLAARPFDVGAWVAPGGRA</sequence>
<dbReference type="PANTHER" id="PTHR30024:SF42">
    <property type="entry name" value="ALIPHATIC SULFONATES-BINDING PROTEIN-RELATED"/>
    <property type="match status" value="1"/>
</dbReference>
<dbReference type="EMBL" id="JBBEGN010000001">
    <property type="protein sequence ID" value="MEJ2866881.1"/>
    <property type="molecule type" value="Genomic_DNA"/>
</dbReference>
<organism evidence="2 3">
    <name type="scientific">Actinomycetospora aurantiaca</name>
    <dbReference type="NCBI Taxonomy" id="3129233"/>
    <lineage>
        <taxon>Bacteria</taxon>
        <taxon>Bacillati</taxon>
        <taxon>Actinomycetota</taxon>
        <taxon>Actinomycetes</taxon>
        <taxon>Pseudonocardiales</taxon>
        <taxon>Pseudonocardiaceae</taxon>
        <taxon>Actinomycetospora</taxon>
    </lineage>
</organism>
<evidence type="ECO:0000313" key="3">
    <source>
        <dbReference type="Proteomes" id="UP001385809"/>
    </source>
</evidence>
<comment type="caution">
    <text evidence="2">The sequence shown here is derived from an EMBL/GenBank/DDBJ whole genome shotgun (WGS) entry which is preliminary data.</text>
</comment>
<evidence type="ECO:0000256" key="1">
    <source>
        <dbReference type="SAM" id="SignalP"/>
    </source>
</evidence>
<proteinExistence type="predicted"/>
<dbReference type="Pfam" id="PF13379">
    <property type="entry name" value="NMT1_2"/>
    <property type="match status" value="1"/>
</dbReference>